<dbReference type="HAMAP" id="MF_00165">
    <property type="entry name" value="Thymidylate_kinase"/>
    <property type="match status" value="1"/>
</dbReference>
<dbReference type="GO" id="GO:0006235">
    <property type="term" value="P:dTTP biosynthetic process"/>
    <property type="evidence" value="ECO:0007669"/>
    <property type="project" value="UniProtKB-UniRule"/>
</dbReference>
<dbReference type="NCBIfam" id="TIGR00041">
    <property type="entry name" value="DTMP_kinase"/>
    <property type="match status" value="1"/>
</dbReference>
<dbReference type="EMBL" id="BEHT01000019">
    <property type="protein sequence ID" value="GBC99043.1"/>
    <property type="molecule type" value="Genomic_DNA"/>
</dbReference>
<evidence type="ECO:0000256" key="7">
    <source>
        <dbReference type="ARBA" id="ARBA00022777"/>
    </source>
</evidence>
<comment type="function">
    <text evidence="10 11">Phosphorylation of dTMP to form dTDP in both de novo and salvage pathways of dTTP synthesis.</text>
</comment>
<evidence type="ECO:0000256" key="11">
    <source>
        <dbReference type="HAMAP-Rule" id="MF_00165"/>
    </source>
</evidence>
<dbReference type="GO" id="GO:0004798">
    <property type="term" value="F:dTMP kinase activity"/>
    <property type="evidence" value="ECO:0007669"/>
    <property type="project" value="UniProtKB-UniRule"/>
</dbReference>
<keyword evidence="7 11" id="KW-0418">Kinase</keyword>
<evidence type="ECO:0000256" key="2">
    <source>
        <dbReference type="ARBA" id="ARBA00012980"/>
    </source>
</evidence>
<evidence type="ECO:0000256" key="8">
    <source>
        <dbReference type="ARBA" id="ARBA00022840"/>
    </source>
</evidence>
<reference evidence="14" key="1">
    <citation type="submission" date="2017-09" db="EMBL/GenBank/DDBJ databases">
        <title>Metaegenomics of thermophilic ammonia-oxidizing enrichment culture.</title>
        <authorList>
            <person name="Kato S."/>
            <person name="Suzuki K."/>
        </authorList>
    </citation>
    <scope>NUCLEOTIDE SEQUENCE [LARGE SCALE GENOMIC DNA]</scope>
</reference>
<dbReference type="FunFam" id="3.40.50.300:FF:000225">
    <property type="entry name" value="Thymidylate kinase"/>
    <property type="match status" value="1"/>
</dbReference>
<dbReference type="PANTHER" id="PTHR10344:SF4">
    <property type="entry name" value="UMP-CMP KINASE 2, MITOCHONDRIAL"/>
    <property type="match status" value="1"/>
</dbReference>
<organism evidence="13 14">
    <name type="scientific">Candidatus Fervidibacter japonicus</name>
    <dbReference type="NCBI Taxonomy" id="2035412"/>
    <lineage>
        <taxon>Bacteria</taxon>
        <taxon>Candidatus Fervidibacterota</taxon>
        <taxon>Candidatus Fervidibacter</taxon>
    </lineage>
</organism>
<evidence type="ECO:0000256" key="1">
    <source>
        <dbReference type="ARBA" id="ARBA00009776"/>
    </source>
</evidence>
<dbReference type="AlphaFoldDB" id="A0A2H5XCY3"/>
<feature type="domain" description="Thymidylate kinase-like" evidence="12">
    <location>
        <begin position="8"/>
        <end position="190"/>
    </location>
</feature>
<evidence type="ECO:0000256" key="6">
    <source>
        <dbReference type="ARBA" id="ARBA00022741"/>
    </source>
</evidence>
<gene>
    <name evidence="11 13" type="primary">tmk</name>
    <name evidence="13" type="ORF">HRbin17_01564</name>
</gene>
<evidence type="ECO:0000313" key="14">
    <source>
        <dbReference type="Proteomes" id="UP000236173"/>
    </source>
</evidence>
<comment type="catalytic activity">
    <reaction evidence="9 11">
        <text>dTMP + ATP = dTDP + ADP</text>
        <dbReference type="Rhea" id="RHEA:13517"/>
        <dbReference type="ChEBI" id="CHEBI:30616"/>
        <dbReference type="ChEBI" id="CHEBI:58369"/>
        <dbReference type="ChEBI" id="CHEBI:63528"/>
        <dbReference type="ChEBI" id="CHEBI:456216"/>
        <dbReference type="EC" id="2.7.4.9"/>
    </reaction>
</comment>
<evidence type="ECO:0000256" key="3">
    <source>
        <dbReference type="ARBA" id="ARBA00017144"/>
    </source>
</evidence>
<dbReference type="Proteomes" id="UP000236173">
    <property type="component" value="Unassembled WGS sequence"/>
</dbReference>
<dbReference type="Gene3D" id="3.40.50.300">
    <property type="entry name" value="P-loop containing nucleotide triphosphate hydrolases"/>
    <property type="match status" value="1"/>
</dbReference>
<sequence length="213" mass="23216">MQGVFITVEGVEGSGKTTVVQAVADRLRQAGVPVVVTAEPGGTPLGAHVRAWLLQGGHRSGWAEAFLFLASRAEHVAQVIRPALQRGDVVLCDRYTDSTLAYQGFGLGLPLKGLRTLNALATGDLQPHLTLLLDLDPVIGLQRVARTTAFERRDLAFHRRVRAGYLQLAQEEPHRIKVVDAHRSLDEVLQTCIALVSEAIHRWQPSLLATGTR</sequence>
<dbReference type="Pfam" id="PF02223">
    <property type="entry name" value="Thymidylate_kin"/>
    <property type="match status" value="1"/>
</dbReference>
<proteinExistence type="inferred from homology"/>
<dbReference type="InterPro" id="IPR018094">
    <property type="entry name" value="Thymidylate_kinase"/>
</dbReference>
<dbReference type="InterPro" id="IPR027417">
    <property type="entry name" value="P-loop_NTPase"/>
</dbReference>
<dbReference type="GO" id="GO:0006227">
    <property type="term" value="P:dUDP biosynthetic process"/>
    <property type="evidence" value="ECO:0007669"/>
    <property type="project" value="TreeGrafter"/>
</dbReference>
<comment type="caution">
    <text evidence="13">The sequence shown here is derived from an EMBL/GenBank/DDBJ whole genome shotgun (WGS) entry which is preliminary data.</text>
</comment>
<dbReference type="InterPro" id="IPR018095">
    <property type="entry name" value="Thymidylate_kin_CS"/>
</dbReference>
<keyword evidence="6 11" id="KW-0547">Nucleotide-binding</keyword>
<dbReference type="EC" id="2.7.4.9" evidence="2 11"/>
<evidence type="ECO:0000259" key="12">
    <source>
        <dbReference type="Pfam" id="PF02223"/>
    </source>
</evidence>
<dbReference type="SUPFAM" id="SSF52540">
    <property type="entry name" value="P-loop containing nucleoside triphosphate hydrolases"/>
    <property type="match status" value="1"/>
</dbReference>
<dbReference type="InterPro" id="IPR039430">
    <property type="entry name" value="Thymidylate_kin-like_dom"/>
</dbReference>
<evidence type="ECO:0000256" key="10">
    <source>
        <dbReference type="ARBA" id="ARBA00057735"/>
    </source>
</evidence>
<feature type="binding site" evidence="11">
    <location>
        <begin position="10"/>
        <end position="17"/>
    </location>
    <ligand>
        <name>ATP</name>
        <dbReference type="ChEBI" id="CHEBI:30616"/>
    </ligand>
</feature>
<dbReference type="GO" id="GO:0006233">
    <property type="term" value="P:dTDP biosynthetic process"/>
    <property type="evidence" value="ECO:0007669"/>
    <property type="project" value="InterPro"/>
</dbReference>
<dbReference type="CDD" id="cd01672">
    <property type="entry name" value="TMPK"/>
    <property type="match status" value="1"/>
</dbReference>
<accession>A0A2H5XCY3</accession>
<name>A0A2H5XCY3_9BACT</name>
<evidence type="ECO:0000313" key="13">
    <source>
        <dbReference type="EMBL" id="GBC99043.1"/>
    </source>
</evidence>
<keyword evidence="5 11" id="KW-0545">Nucleotide biosynthesis</keyword>
<evidence type="ECO:0000256" key="9">
    <source>
        <dbReference type="ARBA" id="ARBA00048743"/>
    </source>
</evidence>
<evidence type="ECO:0000256" key="4">
    <source>
        <dbReference type="ARBA" id="ARBA00022679"/>
    </source>
</evidence>
<keyword evidence="4 11" id="KW-0808">Transferase</keyword>
<comment type="similarity">
    <text evidence="1 11">Belongs to the thymidylate kinase family.</text>
</comment>
<keyword evidence="8 11" id="KW-0067">ATP-binding</keyword>
<dbReference type="GO" id="GO:0005829">
    <property type="term" value="C:cytosol"/>
    <property type="evidence" value="ECO:0007669"/>
    <property type="project" value="TreeGrafter"/>
</dbReference>
<protein>
    <recommendedName>
        <fullName evidence="3 11">Thymidylate kinase</fullName>
        <ecNumber evidence="2 11">2.7.4.9</ecNumber>
    </recommendedName>
    <alternativeName>
        <fullName evidence="11">dTMP kinase</fullName>
    </alternativeName>
</protein>
<dbReference type="PROSITE" id="PS01331">
    <property type="entry name" value="THYMIDYLATE_KINASE"/>
    <property type="match status" value="1"/>
</dbReference>
<dbReference type="GO" id="GO:0005524">
    <property type="term" value="F:ATP binding"/>
    <property type="evidence" value="ECO:0007669"/>
    <property type="project" value="UniProtKB-UniRule"/>
</dbReference>
<dbReference type="PANTHER" id="PTHR10344">
    <property type="entry name" value="THYMIDYLATE KINASE"/>
    <property type="match status" value="1"/>
</dbReference>
<evidence type="ECO:0000256" key="5">
    <source>
        <dbReference type="ARBA" id="ARBA00022727"/>
    </source>
</evidence>